<dbReference type="Proteomes" id="UP001255246">
    <property type="component" value="Unassembled WGS sequence"/>
</dbReference>
<evidence type="ECO:0000256" key="1">
    <source>
        <dbReference type="ARBA" id="ARBA00004196"/>
    </source>
</evidence>
<keyword evidence="9" id="KW-1185">Reference proteome</keyword>
<evidence type="ECO:0000256" key="2">
    <source>
        <dbReference type="ARBA" id="ARBA00022617"/>
    </source>
</evidence>
<feature type="domain" description="Cytochrome c" evidence="7">
    <location>
        <begin position="291"/>
        <end position="432"/>
    </location>
</feature>
<proteinExistence type="predicted"/>
<evidence type="ECO:0000259" key="7">
    <source>
        <dbReference type="PROSITE" id="PS51007"/>
    </source>
</evidence>
<dbReference type="InterPro" id="IPR009056">
    <property type="entry name" value="Cyt_c-like_dom"/>
</dbReference>
<organism evidence="8 9">
    <name type="scientific">Croceitalea rosinachiae</name>
    <dbReference type="NCBI Taxonomy" id="3075596"/>
    <lineage>
        <taxon>Bacteria</taxon>
        <taxon>Pseudomonadati</taxon>
        <taxon>Bacteroidota</taxon>
        <taxon>Flavobacteriia</taxon>
        <taxon>Flavobacteriales</taxon>
        <taxon>Flavobacteriaceae</taxon>
        <taxon>Croceitalea</taxon>
    </lineage>
</organism>
<evidence type="ECO:0000256" key="3">
    <source>
        <dbReference type="ARBA" id="ARBA00022723"/>
    </source>
</evidence>
<dbReference type="SUPFAM" id="SSF46626">
    <property type="entry name" value="Cytochrome c"/>
    <property type="match status" value="2"/>
</dbReference>
<sequence length="466" mass="51578">MRDLCPTRTFLYVLFYILLFNSCSDEIEPFDQSSNGEFTAIPDDEELVDLLVDVSNGLGHSFFILPNETDYASIPQDPKNPITAAKVALGQLLVHETATGGAPKVESAIYTYSCSSCHPVASGFYSGLRQGIGEGGMGFGFSGDGRVVMPESVFPRDSLDVLPIKVPTILNVAYQEVMLWNGALGGTGINAPFINTGTNAEDLPDNLLGFEGLEVQGMAGQLVHRLKIDEEFVDQFGYRAMFDAAFPEISENERYSRLTGALAIAAFNRTVLSNQSPWQNWLKGNDDAMTDNQVSGAKVFFDKGKCYQCHTGPALKSNEFHAFGMGDFDPRETIILDRRGFKKDVTRGRGAFTEREEDEFKFKVPTLYNLRDNPSYGHGGTFTSVRQVIEYKNNGRKQNERVPDTQLADQFGNLDLTETEISQLVDFVENGLYDPNLIRYVPEEVLSGNCIPNNDTQSKLDLGCED</sequence>
<keyword evidence="5 6" id="KW-0408">Iron</keyword>
<keyword evidence="3 6" id="KW-0479">Metal-binding</keyword>
<evidence type="ECO:0000256" key="6">
    <source>
        <dbReference type="PROSITE-ProRule" id="PRU00433"/>
    </source>
</evidence>
<dbReference type="PROSITE" id="PS51007">
    <property type="entry name" value="CYTC"/>
    <property type="match status" value="1"/>
</dbReference>
<gene>
    <name evidence="8" type="ORF">RM706_00310</name>
</gene>
<dbReference type="EC" id="1.11.1.5" evidence="8"/>
<reference evidence="8 9" key="1">
    <citation type="submission" date="2023-09" db="EMBL/GenBank/DDBJ databases">
        <authorList>
            <person name="Rey-Velasco X."/>
        </authorList>
    </citation>
    <scope>NUCLEOTIDE SEQUENCE [LARGE SCALE GENOMIC DNA]</scope>
    <source>
        <strain evidence="8 9">F388</strain>
    </source>
</reference>
<dbReference type="InterPro" id="IPR051395">
    <property type="entry name" value="Cytochrome_c_Peroxidase/MauG"/>
</dbReference>
<dbReference type="EMBL" id="JAVRHR010000001">
    <property type="protein sequence ID" value="MDT0605448.1"/>
    <property type="molecule type" value="Genomic_DNA"/>
</dbReference>
<dbReference type="GO" id="GO:0004130">
    <property type="term" value="F:cytochrome-c peroxidase activity"/>
    <property type="evidence" value="ECO:0007669"/>
    <property type="project" value="UniProtKB-EC"/>
</dbReference>
<name>A0ABU3A6C8_9FLAO</name>
<dbReference type="InterPro" id="IPR036909">
    <property type="entry name" value="Cyt_c-like_dom_sf"/>
</dbReference>
<evidence type="ECO:0000313" key="9">
    <source>
        <dbReference type="Proteomes" id="UP001255246"/>
    </source>
</evidence>
<keyword evidence="2 6" id="KW-0349">Heme</keyword>
<protein>
    <submittedName>
        <fullName evidence="8">Cytochrome c peroxidase</fullName>
        <ecNumber evidence="8">1.11.1.5</ecNumber>
    </submittedName>
</protein>
<dbReference type="InterPro" id="IPR004852">
    <property type="entry name" value="Di-haem_cyt_c_peroxidsae"/>
</dbReference>
<dbReference type="Gene3D" id="1.10.760.10">
    <property type="entry name" value="Cytochrome c-like domain"/>
    <property type="match status" value="2"/>
</dbReference>
<dbReference type="PANTHER" id="PTHR30600">
    <property type="entry name" value="CYTOCHROME C PEROXIDASE-RELATED"/>
    <property type="match status" value="1"/>
</dbReference>
<comment type="caution">
    <text evidence="8">The sequence shown here is derived from an EMBL/GenBank/DDBJ whole genome shotgun (WGS) entry which is preliminary data.</text>
</comment>
<evidence type="ECO:0000256" key="4">
    <source>
        <dbReference type="ARBA" id="ARBA00023002"/>
    </source>
</evidence>
<dbReference type="RefSeq" id="WP_311349020.1">
    <property type="nucleotide sequence ID" value="NZ_JAVRHR010000001.1"/>
</dbReference>
<keyword evidence="8" id="KW-0575">Peroxidase</keyword>
<dbReference type="Pfam" id="PF03150">
    <property type="entry name" value="CCP_MauG"/>
    <property type="match status" value="1"/>
</dbReference>
<accession>A0ABU3A6C8</accession>
<evidence type="ECO:0000313" key="8">
    <source>
        <dbReference type="EMBL" id="MDT0605448.1"/>
    </source>
</evidence>
<evidence type="ECO:0000256" key="5">
    <source>
        <dbReference type="ARBA" id="ARBA00023004"/>
    </source>
</evidence>
<comment type="subcellular location">
    <subcellularLocation>
        <location evidence="1">Cell envelope</location>
    </subcellularLocation>
</comment>
<keyword evidence="4 8" id="KW-0560">Oxidoreductase</keyword>